<evidence type="ECO:0000256" key="1">
    <source>
        <dbReference type="SAM" id="MobiDB-lite"/>
    </source>
</evidence>
<feature type="transmembrane region" description="Helical" evidence="2">
    <location>
        <begin position="179"/>
        <end position="203"/>
    </location>
</feature>
<dbReference type="RefSeq" id="WP_024332392.1">
    <property type="nucleotide sequence ID" value="NZ_JASOXK010000005.1"/>
</dbReference>
<sequence length="502" mass="53937">MDAKHVGFALLLLGIFLLIGKILRVKVKWIQKIFLPSSIVGGFVALLVGPGVFGAIAAKLGYSQFAEGGLLGQDVLSVWSALPGLLISVVFATLFMGQELPGPKKIVNIAGPQLSVGVAYGTGQYLVGLLLTVLVLVPLFGISPMAGALIEIGYEGGHGTAAGMIPVFKELGWPEGGDLSIGVATVGLVGGVVFGVALINWAVRTGRTQIVKETAGRSVEEQQGLFREDENYVAAHMTVRPSSIEPLSLHVAFLALAILIGQAMLSGLQWIEQMLWIDHIKLLAFVPLFPLAMIGGIIVQLLLKAVGYEHIIDSQMMLRIQGLALDILVLAAMATISLKAISQNLVPFLVLCVGGVLINLLVLLWLTPRTIPEYWFERGIGDFGQGMGVTATGLILMRIVDPEGKSPCFEAFGFKQLVFEPFFGGGIVTAMVTPLIFTVGPWPVLIVMAILFLASVLSGLFYWGKNGRGWINPEAAIEHEEETVRRDWRPSEELANPRKKAD</sequence>
<feature type="transmembrane region" description="Helical" evidence="2">
    <location>
        <begin position="282"/>
        <end position="303"/>
    </location>
</feature>
<dbReference type="EMBL" id="PKKO01000003">
    <property type="protein sequence ID" value="PKY72406.1"/>
    <property type="molecule type" value="Genomic_DNA"/>
</dbReference>
<name>A0A2I1IMP8_9ACTO</name>
<feature type="transmembrane region" description="Helical" evidence="2">
    <location>
        <begin position="323"/>
        <end position="342"/>
    </location>
</feature>
<evidence type="ECO:0000256" key="2">
    <source>
        <dbReference type="SAM" id="Phobius"/>
    </source>
</evidence>
<proteinExistence type="predicted"/>
<reference evidence="3 4" key="1">
    <citation type="submission" date="2017-12" db="EMBL/GenBank/DDBJ databases">
        <title>Phylogenetic diversity of female urinary microbiome.</title>
        <authorList>
            <person name="Thomas-White K."/>
            <person name="Wolfe A.J."/>
        </authorList>
    </citation>
    <scope>NUCLEOTIDE SEQUENCE [LARGE SCALE GENOMIC DNA]</scope>
    <source>
        <strain evidence="3 4">UMB0402</strain>
    </source>
</reference>
<feature type="transmembrane region" description="Helical" evidence="2">
    <location>
        <begin position="417"/>
        <end position="437"/>
    </location>
</feature>
<dbReference type="GO" id="GO:0015813">
    <property type="term" value="P:L-glutamate transmembrane transport"/>
    <property type="evidence" value="ECO:0007669"/>
    <property type="project" value="InterPro"/>
</dbReference>
<protein>
    <submittedName>
        <fullName evidence="3">Sodium:glutamate symporter</fullName>
    </submittedName>
</protein>
<feature type="transmembrane region" description="Helical" evidence="2">
    <location>
        <begin position="443"/>
        <end position="463"/>
    </location>
</feature>
<dbReference type="GO" id="GO:0015501">
    <property type="term" value="F:glutamate:sodium symporter activity"/>
    <property type="evidence" value="ECO:0007669"/>
    <property type="project" value="InterPro"/>
</dbReference>
<keyword evidence="2" id="KW-1133">Transmembrane helix</keyword>
<dbReference type="PANTHER" id="PTHR36178:SF1">
    <property type="entry name" value="SODIUM_GLUTAMATE SYMPORTER"/>
    <property type="match status" value="1"/>
</dbReference>
<feature type="transmembrane region" description="Helical" evidence="2">
    <location>
        <begin position="78"/>
        <end position="97"/>
    </location>
</feature>
<keyword evidence="4" id="KW-1185">Reference proteome</keyword>
<feature type="transmembrane region" description="Helical" evidence="2">
    <location>
        <begin position="35"/>
        <end position="58"/>
    </location>
</feature>
<dbReference type="GeneID" id="35865924"/>
<dbReference type="GO" id="GO:0016020">
    <property type="term" value="C:membrane"/>
    <property type="evidence" value="ECO:0007669"/>
    <property type="project" value="InterPro"/>
</dbReference>
<gene>
    <name evidence="3" type="ORF">CYJ19_06065</name>
</gene>
<feature type="transmembrane region" description="Helical" evidence="2">
    <location>
        <begin position="348"/>
        <end position="366"/>
    </location>
</feature>
<keyword evidence="2" id="KW-0472">Membrane</keyword>
<evidence type="ECO:0000313" key="4">
    <source>
        <dbReference type="Proteomes" id="UP000235122"/>
    </source>
</evidence>
<dbReference type="Proteomes" id="UP000235122">
    <property type="component" value="Unassembled WGS sequence"/>
</dbReference>
<dbReference type="PANTHER" id="PTHR36178">
    <property type="entry name" value="SLR0625 PROTEIN"/>
    <property type="match status" value="1"/>
</dbReference>
<organism evidence="3 4">
    <name type="scientific">Winkia neuii</name>
    <dbReference type="NCBI Taxonomy" id="33007"/>
    <lineage>
        <taxon>Bacteria</taxon>
        <taxon>Bacillati</taxon>
        <taxon>Actinomycetota</taxon>
        <taxon>Actinomycetes</taxon>
        <taxon>Actinomycetales</taxon>
        <taxon>Actinomycetaceae</taxon>
        <taxon>Winkia</taxon>
    </lineage>
</organism>
<evidence type="ECO:0000313" key="3">
    <source>
        <dbReference type="EMBL" id="PKY72406.1"/>
    </source>
</evidence>
<comment type="caution">
    <text evidence="3">The sequence shown here is derived from an EMBL/GenBank/DDBJ whole genome shotgun (WGS) entry which is preliminary data.</text>
</comment>
<feature type="region of interest" description="Disordered" evidence="1">
    <location>
        <begin position="481"/>
        <end position="502"/>
    </location>
</feature>
<dbReference type="Pfam" id="PF03616">
    <property type="entry name" value="Glt_symporter"/>
    <property type="match status" value="1"/>
</dbReference>
<accession>A0A2I1IMP8</accession>
<feature type="transmembrane region" description="Helical" evidence="2">
    <location>
        <begin position="118"/>
        <end position="140"/>
    </location>
</feature>
<dbReference type="InterPro" id="IPR004445">
    <property type="entry name" value="GltS"/>
</dbReference>
<dbReference type="STRING" id="33007.HMPREF3198_01092"/>
<dbReference type="AlphaFoldDB" id="A0A2I1IMP8"/>
<keyword evidence="2" id="KW-0812">Transmembrane</keyword>
<feature type="transmembrane region" description="Helical" evidence="2">
    <location>
        <begin position="247"/>
        <end position="270"/>
    </location>
</feature>
<feature type="transmembrane region" description="Helical" evidence="2">
    <location>
        <begin position="6"/>
        <end position="23"/>
    </location>
</feature>